<dbReference type="Proteomes" id="UP000799439">
    <property type="component" value="Unassembled WGS sequence"/>
</dbReference>
<sequence length="279" mass="32232">MPRTKNAARKGYKVTGAVKEATMSTSKDTQPFRLLDLPPEIKVLIYGFAWRIYSPRERLQYMAGNWCKSCSTCNDTYWDCGVSSALWALSQTCREIYVAVLPLVYKGVHFKVHDCSNPGKVMSMHELEAFSQKARLDLITSVHLIFDVCYGVAKKFAKFVDAFCHFRNVKHLYITFIVDDIKSEVGEVDESAELELMCQYWQNLLSKREIYVDFTGLAFARDDDEEEEALDEEARKMEAKFGIAEENRLRSMSDSSVPHGTRDHDSRFVFDMRKWVDFD</sequence>
<comment type="caution">
    <text evidence="2">The sequence shown here is derived from an EMBL/GenBank/DDBJ whole genome shotgun (WGS) entry which is preliminary data.</text>
</comment>
<dbReference type="PANTHER" id="PTHR42085">
    <property type="entry name" value="F-BOX DOMAIN-CONTAINING PROTEIN"/>
    <property type="match status" value="1"/>
</dbReference>
<keyword evidence="3" id="KW-1185">Reference proteome</keyword>
<accession>A0A9P4IZ95</accession>
<organism evidence="2 3">
    <name type="scientific">Myriangium duriaei CBS 260.36</name>
    <dbReference type="NCBI Taxonomy" id="1168546"/>
    <lineage>
        <taxon>Eukaryota</taxon>
        <taxon>Fungi</taxon>
        <taxon>Dikarya</taxon>
        <taxon>Ascomycota</taxon>
        <taxon>Pezizomycotina</taxon>
        <taxon>Dothideomycetes</taxon>
        <taxon>Dothideomycetidae</taxon>
        <taxon>Myriangiales</taxon>
        <taxon>Myriangiaceae</taxon>
        <taxon>Myriangium</taxon>
    </lineage>
</organism>
<evidence type="ECO:0000313" key="2">
    <source>
        <dbReference type="EMBL" id="KAF2150415.1"/>
    </source>
</evidence>
<dbReference type="OrthoDB" id="5272396at2759"/>
<proteinExistence type="predicted"/>
<dbReference type="AlphaFoldDB" id="A0A9P4IZ95"/>
<gene>
    <name evidence="2" type="ORF">K461DRAFT_269870</name>
</gene>
<reference evidence="2" key="1">
    <citation type="journal article" date="2020" name="Stud. Mycol.">
        <title>101 Dothideomycetes genomes: a test case for predicting lifestyles and emergence of pathogens.</title>
        <authorList>
            <person name="Haridas S."/>
            <person name="Albert R."/>
            <person name="Binder M."/>
            <person name="Bloem J."/>
            <person name="Labutti K."/>
            <person name="Salamov A."/>
            <person name="Andreopoulos B."/>
            <person name="Baker S."/>
            <person name="Barry K."/>
            <person name="Bills G."/>
            <person name="Bluhm B."/>
            <person name="Cannon C."/>
            <person name="Castanera R."/>
            <person name="Culley D."/>
            <person name="Daum C."/>
            <person name="Ezra D."/>
            <person name="Gonzalez J."/>
            <person name="Henrissat B."/>
            <person name="Kuo A."/>
            <person name="Liang C."/>
            <person name="Lipzen A."/>
            <person name="Lutzoni F."/>
            <person name="Magnuson J."/>
            <person name="Mondo S."/>
            <person name="Nolan M."/>
            <person name="Ohm R."/>
            <person name="Pangilinan J."/>
            <person name="Park H.-J."/>
            <person name="Ramirez L."/>
            <person name="Alfaro M."/>
            <person name="Sun H."/>
            <person name="Tritt A."/>
            <person name="Yoshinaga Y."/>
            <person name="Zwiers L.-H."/>
            <person name="Turgeon B."/>
            <person name="Goodwin S."/>
            <person name="Spatafora J."/>
            <person name="Crous P."/>
            <person name="Grigoriev I."/>
        </authorList>
    </citation>
    <scope>NUCLEOTIDE SEQUENCE</scope>
    <source>
        <strain evidence="2">CBS 260.36</strain>
    </source>
</reference>
<dbReference type="PANTHER" id="PTHR42085:SF1">
    <property type="entry name" value="F-BOX DOMAIN-CONTAINING PROTEIN"/>
    <property type="match status" value="1"/>
</dbReference>
<dbReference type="InterPro" id="IPR038883">
    <property type="entry name" value="AN11006-like"/>
</dbReference>
<name>A0A9P4IZ95_9PEZI</name>
<keyword evidence="1" id="KW-0175">Coiled coil</keyword>
<dbReference type="EMBL" id="ML996089">
    <property type="protein sequence ID" value="KAF2150415.1"/>
    <property type="molecule type" value="Genomic_DNA"/>
</dbReference>
<feature type="coiled-coil region" evidence="1">
    <location>
        <begin position="220"/>
        <end position="247"/>
    </location>
</feature>
<evidence type="ECO:0000313" key="3">
    <source>
        <dbReference type="Proteomes" id="UP000799439"/>
    </source>
</evidence>
<evidence type="ECO:0000256" key="1">
    <source>
        <dbReference type="SAM" id="Coils"/>
    </source>
</evidence>
<protein>
    <submittedName>
        <fullName evidence="2">Uncharacterized protein</fullName>
    </submittedName>
</protein>